<dbReference type="InterPro" id="IPR013517">
    <property type="entry name" value="FG-GAP"/>
</dbReference>
<dbReference type="EMBL" id="PXOH01000046">
    <property type="protein sequence ID" value="PSF31312.1"/>
    <property type="molecule type" value="Genomic_DNA"/>
</dbReference>
<name>A0A2T1LRG1_9CHRO</name>
<reference evidence="2 3" key="2">
    <citation type="submission" date="2018-03" db="EMBL/GenBank/DDBJ databases">
        <authorList>
            <person name="Keele B.F."/>
        </authorList>
    </citation>
    <scope>NUCLEOTIDE SEQUENCE [LARGE SCALE GENOMIC DNA]</scope>
    <source>
        <strain evidence="2 3">CCALA 016</strain>
    </source>
</reference>
<evidence type="ECO:0000313" key="2">
    <source>
        <dbReference type="EMBL" id="PSF31312.1"/>
    </source>
</evidence>
<keyword evidence="1" id="KW-0732">Signal</keyword>
<reference evidence="2 3" key="1">
    <citation type="submission" date="2018-03" db="EMBL/GenBank/DDBJ databases">
        <title>The ancient ancestry and fast evolution of plastids.</title>
        <authorList>
            <person name="Moore K.R."/>
            <person name="Magnabosco C."/>
            <person name="Momper L."/>
            <person name="Gold D.A."/>
            <person name="Bosak T."/>
            <person name="Fournier G.P."/>
        </authorList>
    </citation>
    <scope>NUCLEOTIDE SEQUENCE [LARGE SCALE GENOMIC DNA]</scope>
    <source>
        <strain evidence="2 3">CCALA 016</strain>
    </source>
</reference>
<dbReference type="SUPFAM" id="SSF69318">
    <property type="entry name" value="Integrin alpha N-terminal domain"/>
    <property type="match status" value="1"/>
</dbReference>
<keyword evidence="3" id="KW-1185">Reference proteome</keyword>
<dbReference type="Proteomes" id="UP000239001">
    <property type="component" value="Unassembled WGS sequence"/>
</dbReference>
<protein>
    <recommendedName>
        <fullName evidence="4">VCBS repeat-containing protein</fullName>
    </recommendedName>
</protein>
<dbReference type="Pfam" id="PF13517">
    <property type="entry name" value="FG-GAP_3"/>
    <property type="match status" value="2"/>
</dbReference>
<dbReference type="Gene3D" id="2.130.10.130">
    <property type="entry name" value="Integrin alpha, N-terminal"/>
    <property type="match status" value="1"/>
</dbReference>
<evidence type="ECO:0008006" key="4">
    <source>
        <dbReference type="Google" id="ProtNLM"/>
    </source>
</evidence>
<proteinExistence type="predicted"/>
<sequence length="297" mass="31443">MTFTERTGTSNPFNGIDVGTWSSPTLADIDSDGDLDAVVGERYGTLKYYQNTGTALAPVYTVQIGTSNPFNGIDVGSLSEPTFADIDSDGDLDAVVGERYGTLKYYQNTGTALAPVYTVQTGTSNPFNTIYVGLFSSPTFADLDSDGDLDAVVGEKYGTLKYYKNTGTALAPVYTEQTGTSNPFNGIDVGSYSKPTFADIDSDGDLDAVVGALDGTLKYYKNTGTALAPVYTLQTGTSNPFNGIDVGSYSKPTFADIDSDGDLDAVVGEANGILKYFENIPTPKPVNFTQPPTSPFK</sequence>
<dbReference type="InterPro" id="IPR028994">
    <property type="entry name" value="Integrin_alpha_N"/>
</dbReference>
<dbReference type="RefSeq" id="WP_106459251.1">
    <property type="nucleotide sequence ID" value="NZ_PXOH01000046.1"/>
</dbReference>
<dbReference type="OrthoDB" id="487391at2"/>
<accession>A0A2T1LRG1</accession>
<dbReference type="PANTHER" id="PTHR44103:SF1">
    <property type="entry name" value="PROPROTEIN CONVERTASE P"/>
    <property type="match status" value="1"/>
</dbReference>
<organism evidence="2 3">
    <name type="scientific">Aphanothece hegewaldii CCALA 016</name>
    <dbReference type="NCBI Taxonomy" id="2107694"/>
    <lineage>
        <taxon>Bacteria</taxon>
        <taxon>Bacillati</taxon>
        <taxon>Cyanobacteriota</taxon>
        <taxon>Cyanophyceae</taxon>
        <taxon>Oscillatoriophycideae</taxon>
        <taxon>Chroococcales</taxon>
        <taxon>Aphanothecaceae</taxon>
        <taxon>Aphanothece</taxon>
    </lineage>
</organism>
<evidence type="ECO:0000313" key="3">
    <source>
        <dbReference type="Proteomes" id="UP000239001"/>
    </source>
</evidence>
<comment type="caution">
    <text evidence="2">The sequence shown here is derived from an EMBL/GenBank/DDBJ whole genome shotgun (WGS) entry which is preliminary data.</text>
</comment>
<dbReference type="PANTHER" id="PTHR44103">
    <property type="entry name" value="PROPROTEIN CONVERTASE P"/>
    <property type="match status" value="1"/>
</dbReference>
<gene>
    <name evidence="2" type="ORF">C7H19_23020</name>
</gene>
<evidence type="ECO:0000256" key="1">
    <source>
        <dbReference type="ARBA" id="ARBA00022729"/>
    </source>
</evidence>
<dbReference type="AlphaFoldDB" id="A0A2T1LRG1"/>